<dbReference type="Proteomes" id="UP000019678">
    <property type="component" value="Unassembled WGS sequence"/>
</dbReference>
<accession>A0A017TAG9</accession>
<organism evidence="1 2">
    <name type="scientific">Chondromyces apiculatus DSM 436</name>
    <dbReference type="NCBI Taxonomy" id="1192034"/>
    <lineage>
        <taxon>Bacteria</taxon>
        <taxon>Pseudomonadati</taxon>
        <taxon>Myxococcota</taxon>
        <taxon>Polyangia</taxon>
        <taxon>Polyangiales</taxon>
        <taxon>Polyangiaceae</taxon>
        <taxon>Chondromyces</taxon>
    </lineage>
</organism>
<dbReference type="RefSeq" id="WP_156040829.1">
    <property type="nucleotide sequence ID" value="NZ_ASRX01000020.1"/>
</dbReference>
<dbReference type="EMBL" id="ASRX01000020">
    <property type="protein sequence ID" value="EYF05912.1"/>
    <property type="molecule type" value="Genomic_DNA"/>
</dbReference>
<name>A0A017TAG9_9BACT</name>
<comment type="caution">
    <text evidence="1">The sequence shown here is derived from an EMBL/GenBank/DDBJ whole genome shotgun (WGS) entry which is preliminary data.</text>
</comment>
<dbReference type="AlphaFoldDB" id="A0A017TAG9"/>
<proteinExistence type="predicted"/>
<protein>
    <submittedName>
        <fullName evidence="1">Uncharacterized protein</fullName>
    </submittedName>
</protein>
<reference evidence="1 2" key="1">
    <citation type="submission" date="2013-05" db="EMBL/GenBank/DDBJ databases">
        <title>Genome assembly of Chondromyces apiculatus DSM 436.</title>
        <authorList>
            <person name="Sharma G."/>
            <person name="Khatri I."/>
            <person name="Kaur C."/>
            <person name="Mayilraj S."/>
            <person name="Subramanian S."/>
        </authorList>
    </citation>
    <scope>NUCLEOTIDE SEQUENCE [LARGE SCALE GENOMIC DNA]</scope>
    <source>
        <strain evidence="1 2">DSM 436</strain>
    </source>
</reference>
<sequence length="249" mass="25895">MSHPPTPRPASALSLSALALSLGALSLGALSLGALSLGALSLGCASAASSDARPAADARANTTTPGPKPASIALGAHQEQRDAQHAWCGYLQDLYLRAAPGVARWPRFEQCLDARTMASPSMLRETAHCSSRALASFTGDPFTIAYAAEVSRCGSHALDAVAASAPDLVPYLATICSRISACDAVDHAECRDTLEDALGPHLRRAVGAMNERGRTELRTCFSAVSCTDLGDQLNACIEPLLDSLLWLPG</sequence>
<keyword evidence="2" id="KW-1185">Reference proteome</keyword>
<evidence type="ECO:0000313" key="2">
    <source>
        <dbReference type="Proteomes" id="UP000019678"/>
    </source>
</evidence>
<evidence type="ECO:0000313" key="1">
    <source>
        <dbReference type="EMBL" id="EYF05912.1"/>
    </source>
</evidence>
<dbReference type="OrthoDB" id="5511872at2"/>
<gene>
    <name evidence="1" type="ORF">CAP_2914</name>
</gene>